<organism evidence="1 2">
    <name type="scientific">Brachionus plicatilis</name>
    <name type="common">Marine rotifer</name>
    <name type="synonym">Brachionus muelleri</name>
    <dbReference type="NCBI Taxonomy" id="10195"/>
    <lineage>
        <taxon>Eukaryota</taxon>
        <taxon>Metazoa</taxon>
        <taxon>Spiralia</taxon>
        <taxon>Gnathifera</taxon>
        <taxon>Rotifera</taxon>
        <taxon>Eurotatoria</taxon>
        <taxon>Monogononta</taxon>
        <taxon>Pseudotrocha</taxon>
        <taxon>Ploima</taxon>
        <taxon>Brachionidae</taxon>
        <taxon>Brachionus</taxon>
    </lineage>
</organism>
<dbReference type="Proteomes" id="UP000276133">
    <property type="component" value="Unassembled WGS sequence"/>
</dbReference>
<dbReference type="EMBL" id="REGN01003214">
    <property type="protein sequence ID" value="RNA23794.1"/>
    <property type="molecule type" value="Genomic_DNA"/>
</dbReference>
<evidence type="ECO:0000313" key="2">
    <source>
        <dbReference type="Proteomes" id="UP000276133"/>
    </source>
</evidence>
<gene>
    <name evidence="1" type="ORF">BpHYR1_014442</name>
</gene>
<name>A0A3M7RJY9_BRAPC</name>
<dbReference type="AlphaFoldDB" id="A0A3M7RJY9"/>
<comment type="caution">
    <text evidence="1">The sequence shown here is derived from an EMBL/GenBank/DDBJ whole genome shotgun (WGS) entry which is preliminary data.</text>
</comment>
<keyword evidence="2" id="KW-1185">Reference proteome</keyword>
<sequence>MIEKSQLDQQAILHAKLFLNQNKINILSNSGILDLCLSLIPPHEHIRPHGYTIKILKTISTASAILTSPAITPAKRVSMIKSNVRLFNKHFFFGYKNLLAHDQGTFLWLVIKSNWIPYFLLHISHPFRSKLSKIVIQFPLIPLSPEVNCARSKGVKPVYSITPKIVYTIIYLIITGLKQDKCKLLSLYDYRRLKRRLELFEKLGDSPKLCLKKF</sequence>
<protein>
    <submittedName>
        <fullName evidence="1">Uncharacterized protein</fullName>
    </submittedName>
</protein>
<proteinExistence type="predicted"/>
<evidence type="ECO:0000313" key="1">
    <source>
        <dbReference type="EMBL" id="RNA23794.1"/>
    </source>
</evidence>
<reference evidence="1 2" key="1">
    <citation type="journal article" date="2018" name="Sci. Rep.">
        <title>Genomic signatures of local adaptation to the degree of environmental predictability in rotifers.</title>
        <authorList>
            <person name="Franch-Gras L."/>
            <person name="Hahn C."/>
            <person name="Garcia-Roger E.M."/>
            <person name="Carmona M.J."/>
            <person name="Serra M."/>
            <person name="Gomez A."/>
        </authorList>
    </citation>
    <scope>NUCLEOTIDE SEQUENCE [LARGE SCALE GENOMIC DNA]</scope>
    <source>
        <strain evidence="1">HYR1</strain>
    </source>
</reference>
<accession>A0A3M7RJY9</accession>